<dbReference type="InterPro" id="IPR004103">
    <property type="entry name" value="Lyase_8_C"/>
</dbReference>
<dbReference type="PANTHER" id="PTHR38481:SF1">
    <property type="entry name" value="HYALURONATE LYASE"/>
    <property type="match status" value="1"/>
</dbReference>
<gene>
    <name evidence="8" type="ORF">M413DRAFT_383913</name>
</gene>
<dbReference type="HOGENOM" id="CLU_004172_3_0_1"/>
<comment type="similarity">
    <text evidence="1">Belongs to the polysaccharide lyase 8 family.</text>
</comment>
<dbReference type="GO" id="GO:0016837">
    <property type="term" value="F:carbon-oxygen lyase activity, acting on polysaccharides"/>
    <property type="evidence" value="ECO:0007669"/>
    <property type="project" value="UniProtKB-ARBA"/>
</dbReference>
<evidence type="ECO:0000259" key="6">
    <source>
        <dbReference type="Pfam" id="PF02884"/>
    </source>
</evidence>
<evidence type="ECO:0000313" key="9">
    <source>
        <dbReference type="Proteomes" id="UP000053424"/>
    </source>
</evidence>
<sequence length="821" mass="89099">MRLSSCFHTACAGAHTFSLFTFIVVLFFGFLLQVHALPALTSTTTLSDGPTSSSRALTVSTSLSAPLNVASAQAMAPPSDSATLQDIGTIQIRRQSSIIGAILPIKSIPAWLSSLGADGRWPDNEVDYTTGCAARRANWPAQKHWQRILVMAGAWHGGLEGAAQYVKDAALHEAISHAMDYWFGRDIGPDVACLNHGGTSTCPCSNPEDTFWSPNWFANIILIPKFVSQVCLLMNDTLSASQLAHCTTTTGRSYGAFTGEIDGLSAMTGANALDVARIGADQALLTYNVSLITDAYRRAHLELQVRNGVRADGIRPDESFEQHTGVLYNGNYGKDYTNDALNLEIESFNTTFEARPDSQRAFATLFDGDRWMIFRNSITNVLHWDFSVVGRLITFPVIDGEATHNININLTQVRELGKLWSSASLIDFTNSLTPTTPNANAGNLVGNRMFYADDYMVHRGSNYVTSVKMFSSRTKNTECINSQNGKGFHLSDGVLYTYLAGNEYEDIAAAWDWNLLPGITTDYGATALSCGTTEQIGVESFVGGVSDGKTGIAAMSYTNPLTESLSWQKAWFFLDDDVQHIMVSGLSSTTNASVLTVLDQKRRAGPVYLDEEERTSVYEVSGQTLWHDNVGYVFQGLNDSASLSIQVGVKTGNWSDIGTSTQPPNNVDLFAAWIVHEDTSIPLAYTAFPGVNHDDFLQKKTRLQHRTIQNHASVSSVYDDVNKRAMFVFWDVDGGSVTFEPGQTLAPITVTVDGNLAVIYNMRTGEVTISDPSQTLVSAEVSLELGAGQAPPSWGPSRTKNLAFQLPSGGLAGSSVNQTLS</sequence>
<evidence type="ECO:0000313" key="8">
    <source>
        <dbReference type="EMBL" id="KIM43567.1"/>
    </source>
</evidence>
<evidence type="ECO:0000256" key="4">
    <source>
        <dbReference type="SAM" id="Phobius"/>
    </source>
</evidence>
<keyword evidence="3 8" id="KW-0456">Lyase</keyword>
<organism evidence="8 9">
    <name type="scientific">Hebeloma cylindrosporum</name>
    <dbReference type="NCBI Taxonomy" id="76867"/>
    <lineage>
        <taxon>Eukaryota</taxon>
        <taxon>Fungi</taxon>
        <taxon>Dikarya</taxon>
        <taxon>Basidiomycota</taxon>
        <taxon>Agaricomycotina</taxon>
        <taxon>Agaricomycetes</taxon>
        <taxon>Agaricomycetidae</taxon>
        <taxon>Agaricales</taxon>
        <taxon>Agaricineae</taxon>
        <taxon>Hymenogastraceae</taxon>
        <taxon>Hebeloma</taxon>
    </lineage>
</organism>
<dbReference type="Gene3D" id="1.50.10.100">
    <property type="entry name" value="Chondroitin AC/alginate lyase"/>
    <property type="match status" value="1"/>
</dbReference>
<proteinExistence type="inferred from homology"/>
<dbReference type="AlphaFoldDB" id="A0A0C2YRA8"/>
<keyword evidence="4" id="KW-0812">Transmembrane</keyword>
<feature type="domain" description="Polysaccharide lyase family 8 C-terminal" evidence="6">
    <location>
        <begin position="708"/>
        <end position="778"/>
    </location>
</feature>
<dbReference type="InterPro" id="IPR003159">
    <property type="entry name" value="Lyase_8_central_dom"/>
</dbReference>
<dbReference type="Pfam" id="PF02278">
    <property type="entry name" value="Lyase_8"/>
    <property type="match status" value="1"/>
</dbReference>
<evidence type="ECO:0000256" key="1">
    <source>
        <dbReference type="ARBA" id="ARBA00006699"/>
    </source>
</evidence>
<dbReference type="InterPro" id="IPR012970">
    <property type="entry name" value="Lyase_8_alpha_N"/>
</dbReference>
<feature type="domain" description="Polysaccharide lyase family 8 central" evidence="5">
    <location>
        <begin position="447"/>
        <end position="691"/>
    </location>
</feature>
<dbReference type="GO" id="GO:0005576">
    <property type="term" value="C:extracellular region"/>
    <property type="evidence" value="ECO:0007669"/>
    <property type="project" value="InterPro"/>
</dbReference>
<dbReference type="Gene3D" id="2.60.220.10">
    <property type="entry name" value="Polysaccharide lyase family 8-like, C-terminal"/>
    <property type="match status" value="1"/>
</dbReference>
<feature type="domain" description="Polysaccharide lyase 8 N-terminal alpha-helical" evidence="7">
    <location>
        <begin position="213"/>
        <end position="334"/>
    </location>
</feature>
<dbReference type="SUPFAM" id="SSF49863">
    <property type="entry name" value="Hyaluronate lyase-like, C-terminal domain"/>
    <property type="match status" value="1"/>
</dbReference>
<reference evidence="9" key="2">
    <citation type="submission" date="2015-01" db="EMBL/GenBank/DDBJ databases">
        <title>Evolutionary Origins and Diversification of the Mycorrhizal Mutualists.</title>
        <authorList>
            <consortium name="DOE Joint Genome Institute"/>
            <consortium name="Mycorrhizal Genomics Consortium"/>
            <person name="Kohler A."/>
            <person name="Kuo A."/>
            <person name="Nagy L.G."/>
            <person name="Floudas D."/>
            <person name="Copeland A."/>
            <person name="Barry K.W."/>
            <person name="Cichocki N."/>
            <person name="Veneault-Fourrey C."/>
            <person name="LaButti K."/>
            <person name="Lindquist E.A."/>
            <person name="Lipzen A."/>
            <person name="Lundell T."/>
            <person name="Morin E."/>
            <person name="Murat C."/>
            <person name="Riley R."/>
            <person name="Ohm R."/>
            <person name="Sun H."/>
            <person name="Tunlid A."/>
            <person name="Henrissat B."/>
            <person name="Grigoriev I.V."/>
            <person name="Hibbett D.S."/>
            <person name="Martin F."/>
        </authorList>
    </citation>
    <scope>NUCLEOTIDE SEQUENCE [LARGE SCALE GENOMIC DNA]</scope>
    <source>
        <strain evidence="9">h7</strain>
    </source>
</reference>
<evidence type="ECO:0000256" key="3">
    <source>
        <dbReference type="ARBA" id="ARBA00023239"/>
    </source>
</evidence>
<dbReference type="SUPFAM" id="SSF74650">
    <property type="entry name" value="Galactose mutarotase-like"/>
    <property type="match status" value="1"/>
</dbReference>
<dbReference type="Proteomes" id="UP000053424">
    <property type="component" value="Unassembled WGS sequence"/>
</dbReference>
<reference evidence="8 9" key="1">
    <citation type="submission" date="2014-04" db="EMBL/GenBank/DDBJ databases">
        <authorList>
            <consortium name="DOE Joint Genome Institute"/>
            <person name="Kuo A."/>
            <person name="Gay G."/>
            <person name="Dore J."/>
            <person name="Kohler A."/>
            <person name="Nagy L.G."/>
            <person name="Floudas D."/>
            <person name="Copeland A."/>
            <person name="Barry K.W."/>
            <person name="Cichocki N."/>
            <person name="Veneault-Fourrey C."/>
            <person name="LaButti K."/>
            <person name="Lindquist E.A."/>
            <person name="Lipzen A."/>
            <person name="Lundell T."/>
            <person name="Morin E."/>
            <person name="Murat C."/>
            <person name="Sun H."/>
            <person name="Tunlid A."/>
            <person name="Henrissat B."/>
            <person name="Grigoriev I.V."/>
            <person name="Hibbett D.S."/>
            <person name="Martin F."/>
            <person name="Nordberg H.P."/>
            <person name="Cantor M.N."/>
            <person name="Hua S.X."/>
        </authorList>
    </citation>
    <scope>NUCLEOTIDE SEQUENCE [LARGE SCALE GENOMIC DNA]</scope>
    <source>
        <strain evidence="9">h7</strain>
    </source>
</reference>
<dbReference type="OrthoDB" id="5980780at2759"/>
<evidence type="ECO:0000259" key="7">
    <source>
        <dbReference type="Pfam" id="PF08124"/>
    </source>
</evidence>
<dbReference type="InterPro" id="IPR014718">
    <property type="entry name" value="GH-type_carb-bd"/>
</dbReference>
<evidence type="ECO:0000259" key="5">
    <source>
        <dbReference type="Pfam" id="PF02278"/>
    </source>
</evidence>
<protein>
    <submittedName>
        <fullName evidence="8">Polysaccharide lyase family 8 protein</fullName>
    </submittedName>
</protein>
<dbReference type="InterPro" id="IPR011071">
    <property type="entry name" value="Lyase_8-like_C"/>
</dbReference>
<accession>A0A0C2YRA8</accession>
<dbReference type="Pfam" id="PF02884">
    <property type="entry name" value="Lyase_8_C"/>
    <property type="match status" value="1"/>
</dbReference>
<dbReference type="InterPro" id="IPR008929">
    <property type="entry name" value="Chondroitin_lyas"/>
</dbReference>
<dbReference type="PANTHER" id="PTHR38481">
    <property type="entry name" value="HYALURONATE LYASE"/>
    <property type="match status" value="1"/>
</dbReference>
<dbReference type="InterPro" id="IPR011013">
    <property type="entry name" value="Gal_mutarotase_sf_dom"/>
</dbReference>
<dbReference type="EMBL" id="KN831775">
    <property type="protein sequence ID" value="KIM43567.1"/>
    <property type="molecule type" value="Genomic_DNA"/>
</dbReference>
<dbReference type="Pfam" id="PF08124">
    <property type="entry name" value="Lyase_8_N"/>
    <property type="match status" value="1"/>
</dbReference>
<feature type="transmembrane region" description="Helical" evidence="4">
    <location>
        <begin position="12"/>
        <end position="32"/>
    </location>
</feature>
<keyword evidence="4" id="KW-0472">Membrane</keyword>
<keyword evidence="9" id="KW-1185">Reference proteome</keyword>
<dbReference type="GO" id="GO:0005975">
    <property type="term" value="P:carbohydrate metabolic process"/>
    <property type="evidence" value="ECO:0007669"/>
    <property type="project" value="InterPro"/>
</dbReference>
<keyword evidence="4" id="KW-1133">Transmembrane helix</keyword>
<dbReference type="SUPFAM" id="SSF48230">
    <property type="entry name" value="Chondroitin AC/alginate lyase"/>
    <property type="match status" value="1"/>
</dbReference>
<dbReference type="Gene3D" id="2.70.98.10">
    <property type="match status" value="1"/>
</dbReference>
<evidence type="ECO:0000256" key="2">
    <source>
        <dbReference type="ARBA" id="ARBA00022729"/>
    </source>
</evidence>
<dbReference type="GO" id="GO:0030246">
    <property type="term" value="F:carbohydrate binding"/>
    <property type="evidence" value="ECO:0007669"/>
    <property type="project" value="InterPro"/>
</dbReference>
<keyword evidence="2" id="KW-0732">Signal</keyword>
<dbReference type="InterPro" id="IPR038970">
    <property type="entry name" value="Lyase_8"/>
</dbReference>
<name>A0A0C2YRA8_HEBCY</name>